<dbReference type="InterPro" id="IPR018337">
    <property type="entry name" value="Cell_wall/Cho-bd_repeat"/>
</dbReference>
<dbReference type="Gene3D" id="2.10.270.10">
    <property type="entry name" value="Cholin Binding"/>
    <property type="match status" value="1"/>
</dbReference>
<dbReference type="Proteomes" id="UP000017118">
    <property type="component" value="Chromosome"/>
</dbReference>
<reference evidence="4 5" key="1">
    <citation type="journal article" date="2013" name="Genome Announc.">
        <title>Complete Genome Sequence of the Solvent Producer Clostridium saccharobutylicum NCP262 (DSM 13864).</title>
        <authorList>
            <person name="Poehlein A."/>
            <person name="Hartwich K."/>
            <person name="Krabben P."/>
            <person name="Ehrenreich A."/>
            <person name="Liebl W."/>
            <person name="Durre P."/>
            <person name="Gottschalk G."/>
            <person name="Daniel R."/>
        </authorList>
    </citation>
    <scope>NUCLEOTIDE SEQUENCE [LARGE SCALE GENOMIC DNA]</scope>
    <source>
        <strain evidence="4">DSM 13864</strain>
    </source>
</reference>
<dbReference type="eggNOG" id="COG4886">
    <property type="taxonomic scope" value="Bacteria"/>
</dbReference>
<feature type="signal peptide" evidence="3">
    <location>
        <begin position="1"/>
        <end position="22"/>
    </location>
</feature>
<dbReference type="SUPFAM" id="SSF69360">
    <property type="entry name" value="Cell wall binding repeat"/>
    <property type="match status" value="1"/>
</dbReference>
<evidence type="ECO:0000313" key="5">
    <source>
        <dbReference type="Proteomes" id="UP000017118"/>
    </source>
</evidence>
<dbReference type="PANTHER" id="PTHR45661:SF3">
    <property type="entry name" value="IG-LIKE DOMAIN-CONTAINING PROTEIN"/>
    <property type="match status" value="1"/>
</dbReference>
<dbReference type="AlphaFoldDB" id="U5MQY4"/>
<protein>
    <submittedName>
        <fullName evidence="4">Putative cell wall binding protein</fullName>
    </submittedName>
</protein>
<dbReference type="Pfam" id="PF19127">
    <property type="entry name" value="Choline_bind_3"/>
    <property type="match status" value="1"/>
</dbReference>
<dbReference type="EMBL" id="CP006721">
    <property type="protein sequence ID" value="AGX43000.1"/>
    <property type="molecule type" value="Genomic_DNA"/>
</dbReference>
<keyword evidence="3" id="KW-0732">Signal</keyword>
<dbReference type="SUPFAM" id="SSF52058">
    <property type="entry name" value="L domain-like"/>
    <property type="match status" value="1"/>
</dbReference>
<evidence type="ECO:0000313" key="4">
    <source>
        <dbReference type="EMBL" id="AGX43000.1"/>
    </source>
</evidence>
<keyword evidence="1" id="KW-0677">Repeat</keyword>
<dbReference type="InterPro" id="IPR026906">
    <property type="entry name" value="LRR_5"/>
</dbReference>
<dbReference type="Gene3D" id="3.80.10.10">
    <property type="entry name" value="Ribonuclease Inhibitor"/>
    <property type="match status" value="1"/>
</dbReference>
<evidence type="ECO:0000256" key="2">
    <source>
        <dbReference type="PROSITE-ProRule" id="PRU00591"/>
    </source>
</evidence>
<gene>
    <name evidence="4" type="ORF">CLSA_c20160</name>
</gene>
<dbReference type="PROSITE" id="PS51170">
    <property type="entry name" value="CW"/>
    <property type="match status" value="1"/>
</dbReference>
<dbReference type="Pfam" id="PF13306">
    <property type="entry name" value="LRR_5"/>
    <property type="match status" value="1"/>
</dbReference>
<feature type="chain" id="PRO_5039249962" evidence="3">
    <location>
        <begin position="23"/>
        <end position="270"/>
    </location>
</feature>
<dbReference type="HOGENOM" id="CLU_061520_0_0_9"/>
<sequence length="270" mass="29775">MMIKLKLTKVMASSLILASVFALNPIGASAEWKKDSKGWWYTEGDSWATGLREINGKQYYFDKTGYMVEDKIVDNLYFDSNGARTEYICADGFAVDKLTGTIIKFSRQDARVRPGEPGISVVIPREIGGVEIKGIGGKAFKICTNIKSITIPDSVTNIEDWTFSDCYKLESITIPDSVTNIGEYAFVKCVNLKSITIPTSVTSIGDSAFRECNKLTSITIPDSVTSIGDYAFSDCNNAIFYVGNEKTKQLILNSNSKIDSNKIIIKSQII</sequence>
<dbReference type="KEGG" id="csb:CLSA_c20160"/>
<organism evidence="4 5">
    <name type="scientific">Clostridium saccharobutylicum DSM 13864</name>
    <dbReference type="NCBI Taxonomy" id="1345695"/>
    <lineage>
        <taxon>Bacteria</taxon>
        <taxon>Bacillati</taxon>
        <taxon>Bacillota</taxon>
        <taxon>Clostridia</taxon>
        <taxon>Eubacteriales</taxon>
        <taxon>Clostridiaceae</taxon>
        <taxon>Clostridium</taxon>
    </lineage>
</organism>
<evidence type="ECO:0000256" key="3">
    <source>
        <dbReference type="SAM" id="SignalP"/>
    </source>
</evidence>
<dbReference type="PANTHER" id="PTHR45661">
    <property type="entry name" value="SURFACE ANTIGEN"/>
    <property type="match status" value="1"/>
</dbReference>
<accession>U5MQY4</accession>
<keyword evidence="5" id="KW-1185">Reference proteome</keyword>
<feature type="repeat" description="Cell wall-binding" evidence="2">
    <location>
        <begin position="48"/>
        <end position="67"/>
    </location>
</feature>
<dbReference type="PATRIC" id="fig|1345695.3.peg.1975"/>
<proteinExistence type="predicted"/>
<evidence type="ECO:0000256" key="1">
    <source>
        <dbReference type="ARBA" id="ARBA00022737"/>
    </source>
</evidence>
<dbReference type="Gene3D" id="3.40.50.12480">
    <property type="match status" value="1"/>
</dbReference>
<name>U5MQY4_CLOSA</name>
<dbReference type="InterPro" id="IPR032675">
    <property type="entry name" value="LRR_dom_sf"/>
</dbReference>
<dbReference type="InterPro" id="IPR053139">
    <property type="entry name" value="Surface_bspA-like"/>
</dbReference>